<proteinExistence type="evidence at transcript level"/>
<keyword evidence="5 10" id="KW-0552">Olfaction</keyword>
<dbReference type="PANTHER" id="PTHR21137:SF35">
    <property type="entry name" value="ODORANT RECEPTOR 19A-RELATED"/>
    <property type="match status" value="1"/>
</dbReference>
<gene>
    <name evidence="11" type="primary">OR57</name>
</gene>
<feature type="transmembrane region" description="Helical" evidence="10">
    <location>
        <begin position="66"/>
        <end position="85"/>
    </location>
</feature>
<evidence type="ECO:0000256" key="1">
    <source>
        <dbReference type="ARBA" id="ARBA00004651"/>
    </source>
</evidence>
<evidence type="ECO:0000256" key="5">
    <source>
        <dbReference type="ARBA" id="ARBA00022725"/>
    </source>
</evidence>
<evidence type="ECO:0000256" key="9">
    <source>
        <dbReference type="ARBA" id="ARBA00023224"/>
    </source>
</evidence>
<dbReference type="GO" id="GO:0007165">
    <property type="term" value="P:signal transduction"/>
    <property type="evidence" value="ECO:0007669"/>
    <property type="project" value="UniProtKB-KW"/>
</dbReference>
<dbReference type="GO" id="GO:0005886">
    <property type="term" value="C:plasma membrane"/>
    <property type="evidence" value="ECO:0007669"/>
    <property type="project" value="UniProtKB-SubCell"/>
</dbReference>
<keyword evidence="2" id="KW-1003">Cell membrane</keyword>
<dbReference type="GO" id="GO:0005549">
    <property type="term" value="F:odorant binding"/>
    <property type="evidence" value="ECO:0007669"/>
    <property type="project" value="InterPro"/>
</dbReference>
<accession>A0A385H549</accession>
<evidence type="ECO:0000256" key="3">
    <source>
        <dbReference type="ARBA" id="ARBA00022606"/>
    </source>
</evidence>
<dbReference type="EMBL" id="MG204692">
    <property type="protein sequence ID" value="AXX83058.1"/>
    <property type="molecule type" value="mRNA"/>
</dbReference>
<dbReference type="InterPro" id="IPR004117">
    <property type="entry name" value="7tm6_olfct_rcpt"/>
</dbReference>
<keyword evidence="3 10" id="KW-0716">Sensory transduction</keyword>
<keyword evidence="9 10" id="KW-0807">Transducer</keyword>
<evidence type="ECO:0000256" key="6">
    <source>
        <dbReference type="ARBA" id="ARBA00022989"/>
    </source>
</evidence>
<dbReference type="AlphaFoldDB" id="A0A385H549"/>
<feature type="transmembrane region" description="Helical" evidence="10">
    <location>
        <begin position="167"/>
        <end position="186"/>
    </location>
</feature>
<feature type="transmembrane region" description="Helical" evidence="10">
    <location>
        <begin position="31"/>
        <end position="54"/>
    </location>
</feature>
<evidence type="ECO:0000256" key="2">
    <source>
        <dbReference type="ARBA" id="ARBA00022475"/>
    </source>
</evidence>
<evidence type="ECO:0000256" key="8">
    <source>
        <dbReference type="ARBA" id="ARBA00023170"/>
    </source>
</evidence>
<organism evidence="11">
    <name type="scientific">Yemma signatus</name>
    <dbReference type="NCBI Taxonomy" id="300820"/>
    <lineage>
        <taxon>Eukaryota</taxon>
        <taxon>Metazoa</taxon>
        <taxon>Ecdysozoa</taxon>
        <taxon>Arthropoda</taxon>
        <taxon>Hexapoda</taxon>
        <taxon>Insecta</taxon>
        <taxon>Pterygota</taxon>
        <taxon>Neoptera</taxon>
        <taxon>Paraneoptera</taxon>
        <taxon>Hemiptera</taxon>
        <taxon>Heteroptera</taxon>
        <taxon>Panheteroptera</taxon>
        <taxon>Pentatomomorpha</taxon>
        <taxon>Lygaeoidea</taxon>
        <taxon>Berytidae</taxon>
        <taxon>Yemma</taxon>
    </lineage>
</organism>
<reference evidence="11" key="1">
    <citation type="submission" date="2017-10" db="EMBL/GenBank/DDBJ databases">
        <authorList>
            <person name="Banno H."/>
            <person name="Chua N.-H."/>
        </authorList>
    </citation>
    <scope>NUCLEOTIDE SEQUENCE</scope>
</reference>
<keyword evidence="4 10" id="KW-0812">Transmembrane</keyword>
<comment type="subcellular location">
    <subcellularLocation>
        <location evidence="1 10">Cell membrane</location>
        <topology evidence="1 10">Multi-pass membrane protein</topology>
    </subcellularLocation>
</comment>
<keyword evidence="8 10" id="KW-0675">Receptor</keyword>
<evidence type="ECO:0000256" key="4">
    <source>
        <dbReference type="ARBA" id="ARBA00022692"/>
    </source>
</evidence>
<keyword evidence="7 10" id="KW-0472">Membrane</keyword>
<protein>
    <recommendedName>
        <fullName evidence="10">Odorant receptor</fullName>
    </recommendedName>
</protein>
<feature type="transmembrane region" description="Helical" evidence="10">
    <location>
        <begin position="192"/>
        <end position="213"/>
    </location>
</feature>
<dbReference type="PANTHER" id="PTHR21137">
    <property type="entry name" value="ODORANT RECEPTOR"/>
    <property type="match status" value="1"/>
</dbReference>
<feature type="transmembrane region" description="Helical" evidence="10">
    <location>
        <begin position="283"/>
        <end position="303"/>
    </location>
</feature>
<name>A0A385H549_9HEMI</name>
<sequence length="381" mass="43888">MIQENWPQLSTINWLGLWPRGGWPGRLQATFSYTIVLCTPLLFATEGYGASLGINQGNLVVVMQRFNEMISGILFYLHSLVFIFYRTEIKKTLTLIDDLNEDITREDGDMAFEEILKRKTFNKKVYKMFLTMFIFLAAPWSIFPLAQSIINNERILLVNVWVPLDNNFLPFYIIQFLFQVLCGYNYSLSLTMFNALFVSVCELIFGHLSILCLRVRKIQYGLPSTNLELIRSIQHQNRILEIIHKFQGITMLLLIADCILTIVLVCCILVELTKAVPGSEGRVFSVILEALSVLMFLGTYCWYGNQITYQYSQVVSSWYSGDWYNGTKDEKKILLNAMTMTRRPVYLGGFIRIDTLTFINIIKGAFSFYNVLMAEKKIPGN</sequence>
<dbReference type="GO" id="GO:0004984">
    <property type="term" value="F:olfactory receptor activity"/>
    <property type="evidence" value="ECO:0007669"/>
    <property type="project" value="InterPro"/>
</dbReference>
<feature type="transmembrane region" description="Helical" evidence="10">
    <location>
        <begin position="125"/>
        <end position="146"/>
    </location>
</feature>
<evidence type="ECO:0000313" key="11">
    <source>
        <dbReference type="EMBL" id="AXX83058.1"/>
    </source>
</evidence>
<evidence type="ECO:0000256" key="10">
    <source>
        <dbReference type="RuleBase" id="RU351113"/>
    </source>
</evidence>
<evidence type="ECO:0000256" key="7">
    <source>
        <dbReference type="ARBA" id="ARBA00023136"/>
    </source>
</evidence>
<feature type="transmembrane region" description="Helical" evidence="10">
    <location>
        <begin position="248"/>
        <end position="271"/>
    </location>
</feature>
<keyword evidence="6 10" id="KW-1133">Transmembrane helix</keyword>
<comment type="similarity">
    <text evidence="10">Belongs to the insect chemoreceptor superfamily. Heteromeric odorant receptor channel (TC 1.A.69) family.</text>
</comment>
<dbReference type="Pfam" id="PF02949">
    <property type="entry name" value="7tm_6"/>
    <property type="match status" value="1"/>
</dbReference>